<evidence type="ECO:0000313" key="2">
    <source>
        <dbReference type="EMBL" id="KAF1919065.1"/>
    </source>
</evidence>
<proteinExistence type="predicted"/>
<dbReference type="EMBL" id="ML979133">
    <property type="protein sequence ID" value="KAF1919065.1"/>
    <property type="molecule type" value="Genomic_DNA"/>
</dbReference>
<keyword evidence="3" id="KW-1185">Reference proteome</keyword>
<protein>
    <submittedName>
        <fullName evidence="2">Uncharacterized protein</fullName>
    </submittedName>
</protein>
<evidence type="ECO:0000256" key="1">
    <source>
        <dbReference type="SAM" id="MobiDB-lite"/>
    </source>
</evidence>
<feature type="region of interest" description="Disordered" evidence="1">
    <location>
        <begin position="86"/>
        <end position="114"/>
    </location>
</feature>
<reference evidence="2" key="1">
    <citation type="journal article" date="2020" name="Stud. Mycol.">
        <title>101 Dothideomycetes genomes: a test case for predicting lifestyles and emergence of pathogens.</title>
        <authorList>
            <person name="Haridas S."/>
            <person name="Albert R."/>
            <person name="Binder M."/>
            <person name="Bloem J."/>
            <person name="Labutti K."/>
            <person name="Salamov A."/>
            <person name="Andreopoulos B."/>
            <person name="Baker S."/>
            <person name="Barry K."/>
            <person name="Bills G."/>
            <person name="Bluhm B."/>
            <person name="Cannon C."/>
            <person name="Castanera R."/>
            <person name="Culley D."/>
            <person name="Daum C."/>
            <person name="Ezra D."/>
            <person name="Gonzalez J."/>
            <person name="Henrissat B."/>
            <person name="Kuo A."/>
            <person name="Liang C."/>
            <person name="Lipzen A."/>
            <person name="Lutzoni F."/>
            <person name="Magnuson J."/>
            <person name="Mondo S."/>
            <person name="Nolan M."/>
            <person name="Ohm R."/>
            <person name="Pangilinan J."/>
            <person name="Park H.-J."/>
            <person name="Ramirez L."/>
            <person name="Alfaro M."/>
            <person name="Sun H."/>
            <person name="Tritt A."/>
            <person name="Yoshinaga Y."/>
            <person name="Zwiers L.-H."/>
            <person name="Turgeon B."/>
            <person name="Goodwin S."/>
            <person name="Spatafora J."/>
            <person name="Crous P."/>
            <person name="Grigoriev I."/>
        </authorList>
    </citation>
    <scope>NUCLEOTIDE SEQUENCE</scope>
    <source>
        <strain evidence="2">HMLAC05119</strain>
    </source>
</reference>
<evidence type="ECO:0000313" key="3">
    <source>
        <dbReference type="Proteomes" id="UP000800096"/>
    </source>
</evidence>
<sequence length="114" mass="12366">MAGNLREHNGTRALARWILLISAGPSNFANAANGAGTARGLACCDHLRRPPACRCPLSPTTSAATRPPSRAVRLWGRFSSTTARRACSRRDRAQILPSHQPVTWRPFVSRPSPP</sequence>
<gene>
    <name evidence="2" type="ORF">BDU57DRAFT_128432</name>
</gene>
<organism evidence="2 3">
    <name type="scientific">Ampelomyces quisqualis</name>
    <name type="common">Powdery mildew agent</name>
    <dbReference type="NCBI Taxonomy" id="50730"/>
    <lineage>
        <taxon>Eukaryota</taxon>
        <taxon>Fungi</taxon>
        <taxon>Dikarya</taxon>
        <taxon>Ascomycota</taxon>
        <taxon>Pezizomycotina</taxon>
        <taxon>Dothideomycetes</taxon>
        <taxon>Pleosporomycetidae</taxon>
        <taxon>Pleosporales</taxon>
        <taxon>Pleosporineae</taxon>
        <taxon>Phaeosphaeriaceae</taxon>
        <taxon>Ampelomyces</taxon>
    </lineage>
</organism>
<accession>A0A6A5QTQ9</accession>
<dbReference type="Proteomes" id="UP000800096">
    <property type="component" value="Unassembled WGS sequence"/>
</dbReference>
<name>A0A6A5QTQ9_AMPQU</name>
<dbReference type="AlphaFoldDB" id="A0A6A5QTQ9"/>